<evidence type="ECO:0000256" key="1">
    <source>
        <dbReference type="ARBA" id="ARBA00022837"/>
    </source>
</evidence>
<dbReference type="Gene3D" id="1.10.238.10">
    <property type="entry name" value="EF-hand"/>
    <property type="match status" value="1"/>
</dbReference>
<feature type="region of interest" description="Disordered" evidence="2">
    <location>
        <begin position="47"/>
        <end position="69"/>
    </location>
</feature>
<dbReference type="EMBL" id="CAICTM010003146">
    <property type="protein sequence ID" value="CAB9530968.1"/>
    <property type="molecule type" value="Genomic_DNA"/>
</dbReference>
<proteinExistence type="predicted"/>
<reference evidence="4" key="1">
    <citation type="submission" date="2020-06" db="EMBL/GenBank/DDBJ databases">
        <authorList>
            <consortium name="Plant Systems Biology data submission"/>
        </authorList>
    </citation>
    <scope>NUCLEOTIDE SEQUENCE</scope>
    <source>
        <strain evidence="4">D6</strain>
    </source>
</reference>
<keyword evidence="5" id="KW-1185">Reference proteome</keyword>
<evidence type="ECO:0000259" key="3">
    <source>
        <dbReference type="PROSITE" id="PS50222"/>
    </source>
</evidence>
<dbReference type="PROSITE" id="PS50222">
    <property type="entry name" value="EF_HAND_2"/>
    <property type="match status" value="1"/>
</dbReference>
<evidence type="ECO:0000313" key="4">
    <source>
        <dbReference type="EMBL" id="CAB9530968.1"/>
    </source>
</evidence>
<organism evidence="4 5">
    <name type="scientific">Seminavis robusta</name>
    <dbReference type="NCBI Taxonomy" id="568900"/>
    <lineage>
        <taxon>Eukaryota</taxon>
        <taxon>Sar</taxon>
        <taxon>Stramenopiles</taxon>
        <taxon>Ochrophyta</taxon>
        <taxon>Bacillariophyta</taxon>
        <taxon>Bacillariophyceae</taxon>
        <taxon>Bacillariophycidae</taxon>
        <taxon>Naviculales</taxon>
        <taxon>Naviculaceae</taxon>
        <taxon>Seminavis</taxon>
    </lineage>
</organism>
<dbReference type="GO" id="GO:0005509">
    <property type="term" value="F:calcium ion binding"/>
    <property type="evidence" value="ECO:0007669"/>
    <property type="project" value="InterPro"/>
</dbReference>
<dbReference type="InterPro" id="IPR011992">
    <property type="entry name" value="EF-hand-dom_pair"/>
</dbReference>
<comment type="caution">
    <text evidence="4">The sequence shown here is derived from an EMBL/GenBank/DDBJ whole genome shotgun (WGS) entry which is preliminary data.</text>
</comment>
<dbReference type="Proteomes" id="UP001153069">
    <property type="component" value="Unassembled WGS sequence"/>
</dbReference>
<dbReference type="PROSITE" id="PS00018">
    <property type="entry name" value="EF_HAND_1"/>
    <property type="match status" value="1"/>
</dbReference>
<evidence type="ECO:0000313" key="5">
    <source>
        <dbReference type="Proteomes" id="UP001153069"/>
    </source>
</evidence>
<feature type="region of interest" description="Disordered" evidence="2">
    <location>
        <begin position="276"/>
        <end position="295"/>
    </location>
</feature>
<dbReference type="InterPro" id="IPR018247">
    <property type="entry name" value="EF_Hand_1_Ca_BS"/>
</dbReference>
<gene>
    <name evidence="4" type="ORF">SEMRO_3148_G344460.1</name>
</gene>
<accession>A0A9N8I155</accession>
<dbReference type="InterPro" id="IPR002048">
    <property type="entry name" value="EF_hand_dom"/>
</dbReference>
<feature type="domain" description="EF-hand" evidence="3">
    <location>
        <begin position="157"/>
        <end position="192"/>
    </location>
</feature>
<name>A0A9N8I155_9STRA</name>
<sequence length="295" mass="32463">MSMTKFATCSSTSIRSFIAPSTNPCLSSLAKLSLFLLSVTKHLRKNMDTENEPPSVAANATTNSMNGDGDTITGKKDIALLSTTRPSRRSIVRSTAARRFSPDELADDDDEKFFWAGATSAASNGVCSNRLTALWQTAAQGVRTPASSLGVHDEETIRNETLQNFFEGLDLDGSGLLERHELQAILIEASKTTKMPTDEPIIEAAIDALLEDVQSEKALKSMALTRAAGNTSSTTSFWAADATNLEQFIDMFHRHPDMYRLFETDKTSKDLKEYVKTRQVSPKEQKLENKENEQA</sequence>
<dbReference type="AlphaFoldDB" id="A0A9N8I155"/>
<evidence type="ECO:0000256" key="2">
    <source>
        <dbReference type="SAM" id="MobiDB-lite"/>
    </source>
</evidence>
<dbReference type="SUPFAM" id="SSF47473">
    <property type="entry name" value="EF-hand"/>
    <property type="match status" value="1"/>
</dbReference>
<keyword evidence="1" id="KW-0106">Calcium</keyword>
<protein>
    <recommendedName>
        <fullName evidence="3">EF-hand domain-containing protein</fullName>
    </recommendedName>
</protein>